<accession>A0A1S4DQ14</accession>
<keyword evidence="4" id="KW-0238">DNA-binding</keyword>
<evidence type="ECO:0000259" key="8">
    <source>
        <dbReference type="PROSITE" id="PS51294"/>
    </source>
</evidence>
<feature type="domain" description="HTH myb-type" evidence="8">
    <location>
        <begin position="62"/>
        <end position="116"/>
    </location>
</feature>
<dbReference type="GO" id="GO:0006355">
    <property type="term" value="P:regulation of DNA-templated transcription"/>
    <property type="evidence" value="ECO:0000318"/>
    <property type="project" value="GO_Central"/>
</dbReference>
<dbReference type="SUPFAM" id="SSF46689">
    <property type="entry name" value="Homeodomain-like"/>
    <property type="match status" value="1"/>
</dbReference>
<evidence type="ECO:0000313" key="9">
    <source>
        <dbReference type="Proteomes" id="UP000790787"/>
    </source>
</evidence>
<reference evidence="9" key="1">
    <citation type="journal article" date="2014" name="Nat. Commun.">
        <title>The tobacco genome sequence and its comparison with those of tomato and potato.</title>
        <authorList>
            <person name="Sierro N."/>
            <person name="Battey J.N."/>
            <person name="Ouadi S."/>
            <person name="Bakaher N."/>
            <person name="Bovet L."/>
            <person name="Willig A."/>
            <person name="Goepfert S."/>
            <person name="Peitsch M.C."/>
            <person name="Ivanov N.V."/>
        </authorList>
    </citation>
    <scope>NUCLEOTIDE SEQUENCE [LARGE SCALE GENOMIC DNA]</scope>
</reference>
<dbReference type="InterPro" id="IPR017930">
    <property type="entry name" value="Myb_dom"/>
</dbReference>
<protein>
    <submittedName>
        <fullName evidence="10">Protein ODORANT1</fullName>
    </submittedName>
    <submittedName>
        <fullName evidence="10">Transcription factor MYB20</fullName>
    </submittedName>
</protein>
<sequence>MGRKPCCDKDGVKKGPWSAEEDKKLINFILINGQCCWRSLPKVAGLLRCGKSCRLRWTNYLRPDLKRGLLSEYEEKMVIDLHSQLGNRWSKIASHLPGRTDNEIKNHWNTHIKKKLKKMGIDPITHQSITVDQPNIEPPTKNQPIIQQEKQITMPISPAHVVPEIIDILDHNKEMVETPILSTITEIKLEDDDNNNKKNTGTSFCTDEVPVIKPHEILFHSESTTSTSSSSSSPSSIILEDMQFDFNWADDFSRTLDYLLNDDIDMNNVISQDWSKVLEV</sequence>
<evidence type="ECO:0000256" key="5">
    <source>
        <dbReference type="ARBA" id="ARBA00023163"/>
    </source>
</evidence>
<gene>
    <name evidence="10" type="primary">LOC107832209</name>
</gene>
<keyword evidence="3" id="KW-0805">Transcription regulation</keyword>
<dbReference type="GO" id="GO:0030154">
    <property type="term" value="P:cell differentiation"/>
    <property type="evidence" value="ECO:0000318"/>
    <property type="project" value="GO_Central"/>
</dbReference>
<dbReference type="PANTHER" id="PTHR47994:SF5">
    <property type="entry name" value="F14D16.11-RELATED"/>
    <property type="match status" value="1"/>
</dbReference>
<comment type="subcellular location">
    <subcellularLocation>
        <location evidence="1">Nucleus</location>
    </subcellularLocation>
</comment>
<dbReference type="FunFam" id="1.10.10.60:FF:000069">
    <property type="entry name" value="MYB transcription factor"/>
    <property type="match status" value="1"/>
</dbReference>
<keyword evidence="5" id="KW-0804">Transcription</keyword>
<feature type="domain" description="HTH myb-type" evidence="8">
    <location>
        <begin position="9"/>
        <end position="61"/>
    </location>
</feature>
<reference evidence="10" key="2">
    <citation type="submission" date="2025-08" db="UniProtKB">
        <authorList>
            <consortium name="RefSeq"/>
        </authorList>
    </citation>
    <scope>IDENTIFICATION</scope>
    <source>
        <tissue evidence="10">Leaf</tissue>
    </source>
</reference>
<dbReference type="GO" id="GO:0046394">
    <property type="term" value="P:carboxylic acid biosynthetic process"/>
    <property type="evidence" value="ECO:0007669"/>
    <property type="project" value="UniProtKB-ARBA"/>
</dbReference>
<dbReference type="InterPro" id="IPR009057">
    <property type="entry name" value="Homeodomain-like_sf"/>
</dbReference>
<evidence type="ECO:0000313" key="10">
    <source>
        <dbReference type="RefSeq" id="XP_016515510.1"/>
    </source>
</evidence>
<dbReference type="RefSeq" id="XP_016515510.1">
    <property type="nucleotide sequence ID" value="XM_016660024.1"/>
</dbReference>
<dbReference type="Proteomes" id="UP000790787">
    <property type="component" value="Chromosome 23"/>
</dbReference>
<keyword evidence="2" id="KW-0677">Repeat</keyword>
<dbReference type="InterPro" id="IPR001005">
    <property type="entry name" value="SANT/Myb"/>
</dbReference>
<dbReference type="GO" id="GO:0005634">
    <property type="term" value="C:nucleus"/>
    <property type="evidence" value="ECO:0000318"/>
    <property type="project" value="GO_Central"/>
</dbReference>
<dbReference type="Pfam" id="PF00249">
    <property type="entry name" value="Myb_DNA-binding"/>
    <property type="match status" value="2"/>
</dbReference>
<proteinExistence type="predicted"/>
<feature type="domain" description="Myb-like" evidence="7">
    <location>
        <begin position="9"/>
        <end position="61"/>
    </location>
</feature>
<evidence type="ECO:0000256" key="4">
    <source>
        <dbReference type="ARBA" id="ARBA00023125"/>
    </source>
</evidence>
<dbReference type="Gene3D" id="1.10.10.60">
    <property type="entry name" value="Homeodomain-like"/>
    <property type="match status" value="2"/>
</dbReference>
<evidence type="ECO:0000256" key="3">
    <source>
        <dbReference type="ARBA" id="ARBA00023015"/>
    </source>
</evidence>
<organism evidence="9 10">
    <name type="scientific">Nicotiana tabacum</name>
    <name type="common">Common tobacco</name>
    <dbReference type="NCBI Taxonomy" id="4097"/>
    <lineage>
        <taxon>Eukaryota</taxon>
        <taxon>Viridiplantae</taxon>
        <taxon>Streptophyta</taxon>
        <taxon>Embryophyta</taxon>
        <taxon>Tracheophyta</taxon>
        <taxon>Spermatophyta</taxon>
        <taxon>Magnoliopsida</taxon>
        <taxon>eudicotyledons</taxon>
        <taxon>Gunneridae</taxon>
        <taxon>Pentapetalae</taxon>
        <taxon>asterids</taxon>
        <taxon>lamiids</taxon>
        <taxon>Solanales</taxon>
        <taxon>Solanaceae</taxon>
        <taxon>Nicotianoideae</taxon>
        <taxon>Nicotianeae</taxon>
        <taxon>Nicotiana</taxon>
    </lineage>
</organism>
<evidence type="ECO:0000256" key="1">
    <source>
        <dbReference type="ARBA" id="ARBA00004123"/>
    </source>
</evidence>
<dbReference type="GO" id="GO:0000976">
    <property type="term" value="F:transcription cis-regulatory region binding"/>
    <property type="evidence" value="ECO:0000318"/>
    <property type="project" value="GO_Central"/>
</dbReference>
<name>A0A1S4DQ14_TOBAC</name>
<dbReference type="InterPro" id="IPR015495">
    <property type="entry name" value="Myb_TF_plants"/>
</dbReference>
<dbReference type="RefSeq" id="XP_016515510.1">
    <property type="nucleotide sequence ID" value="XM_016660024.2"/>
</dbReference>
<dbReference type="GO" id="GO:0010597">
    <property type="term" value="P:green leaf volatile biosynthetic process"/>
    <property type="evidence" value="ECO:0007669"/>
    <property type="project" value="UniProtKB-ARBA"/>
</dbReference>
<dbReference type="GeneID" id="107832209"/>
<dbReference type="PaxDb" id="4097-A0A1S4DQ14"/>
<dbReference type="PANTHER" id="PTHR47994">
    <property type="entry name" value="F14D16.11-RELATED"/>
    <property type="match status" value="1"/>
</dbReference>
<dbReference type="PROSITE" id="PS50090">
    <property type="entry name" value="MYB_LIKE"/>
    <property type="match status" value="2"/>
</dbReference>
<dbReference type="SMART" id="SM00717">
    <property type="entry name" value="SANT"/>
    <property type="match status" value="2"/>
</dbReference>
<dbReference type="OrthoDB" id="2143914at2759"/>
<dbReference type="KEGG" id="nta:107832209"/>
<feature type="domain" description="Myb-like" evidence="7">
    <location>
        <begin position="62"/>
        <end position="112"/>
    </location>
</feature>
<dbReference type="FunFam" id="1.10.10.60:FF:000300">
    <property type="entry name" value="Myb transcription factor"/>
    <property type="match status" value="1"/>
</dbReference>
<dbReference type="AlphaFoldDB" id="A0A1S4DQ14"/>
<dbReference type="CDD" id="cd00167">
    <property type="entry name" value="SANT"/>
    <property type="match status" value="2"/>
</dbReference>
<dbReference type="SMR" id="A0A1S4DQ14"/>
<dbReference type="PROSITE" id="PS51294">
    <property type="entry name" value="HTH_MYB"/>
    <property type="match status" value="2"/>
</dbReference>
<evidence type="ECO:0000256" key="6">
    <source>
        <dbReference type="ARBA" id="ARBA00023242"/>
    </source>
</evidence>
<keyword evidence="9" id="KW-1185">Reference proteome</keyword>
<evidence type="ECO:0000259" key="7">
    <source>
        <dbReference type="PROSITE" id="PS50090"/>
    </source>
</evidence>
<keyword evidence="6" id="KW-0539">Nucleus</keyword>
<evidence type="ECO:0000256" key="2">
    <source>
        <dbReference type="ARBA" id="ARBA00022737"/>
    </source>
</evidence>